<sequence length="115" mass="12795">MSYVSCLQELFLGFVTYLYEFCSSHPSIVNTQKSTLLAIHADFSLHLLGKECSMQGDGSLRSASIVEAACDHRLLVQVGTSKLCSHSQCRSQSILDSQQQGRDTQKQPSHPPRMY</sequence>
<protein>
    <submittedName>
        <fullName evidence="1">Uncharacterized protein</fullName>
    </submittedName>
</protein>
<evidence type="ECO:0000313" key="1">
    <source>
        <dbReference type="EMBL" id="KAJ7543949.1"/>
    </source>
</evidence>
<dbReference type="Proteomes" id="UP001162992">
    <property type="component" value="Chromosome 9"/>
</dbReference>
<keyword evidence="2" id="KW-1185">Reference proteome</keyword>
<dbReference type="EMBL" id="CM055100">
    <property type="protein sequence ID" value="KAJ7543949.1"/>
    <property type="molecule type" value="Genomic_DNA"/>
</dbReference>
<organism evidence="1 2">
    <name type="scientific">Diphasiastrum complanatum</name>
    <name type="common">Issler's clubmoss</name>
    <name type="synonym">Lycopodium complanatum</name>
    <dbReference type="NCBI Taxonomy" id="34168"/>
    <lineage>
        <taxon>Eukaryota</taxon>
        <taxon>Viridiplantae</taxon>
        <taxon>Streptophyta</taxon>
        <taxon>Embryophyta</taxon>
        <taxon>Tracheophyta</taxon>
        <taxon>Lycopodiopsida</taxon>
        <taxon>Lycopodiales</taxon>
        <taxon>Lycopodiaceae</taxon>
        <taxon>Lycopodioideae</taxon>
        <taxon>Diphasiastrum</taxon>
    </lineage>
</organism>
<gene>
    <name evidence="1" type="ORF">O6H91_09G059700</name>
</gene>
<evidence type="ECO:0000313" key="2">
    <source>
        <dbReference type="Proteomes" id="UP001162992"/>
    </source>
</evidence>
<comment type="caution">
    <text evidence="1">The sequence shown here is derived from an EMBL/GenBank/DDBJ whole genome shotgun (WGS) entry which is preliminary data.</text>
</comment>
<accession>A0ACC2CPP4</accession>
<name>A0ACC2CPP4_DIPCM</name>
<proteinExistence type="predicted"/>
<reference evidence="2" key="1">
    <citation type="journal article" date="2024" name="Proc. Natl. Acad. Sci. U.S.A.">
        <title>Extraordinary preservation of gene collinearity over three hundred million years revealed in homosporous lycophytes.</title>
        <authorList>
            <person name="Li C."/>
            <person name="Wickell D."/>
            <person name="Kuo L.Y."/>
            <person name="Chen X."/>
            <person name="Nie B."/>
            <person name="Liao X."/>
            <person name="Peng D."/>
            <person name="Ji J."/>
            <person name="Jenkins J."/>
            <person name="Williams M."/>
            <person name="Shu S."/>
            <person name="Plott C."/>
            <person name="Barry K."/>
            <person name="Rajasekar S."/>
            <person name="Grimwood J."/>
            <person name="Han X."/>
            <person name="Sun S."/>
            <person name="Hou Z."/>
            <person name="He W."/>
            <person name="Dai G."/>
            <person name="Sun C."/>
            <person name="Schmutz J."/>
            <person name="Leebens-Mack J.H."/>
            <person name="Li F.W."/>
            <person name="Wang L."/>
        </authorList>
    </citation>
    <scope>NUCLEOTIDE SEQUENCE [LARGE SCALE GENOMIC DNA]</scope>
    <source>
        <strain evidence="2">cv. PW_Plant_1</strain>
    </source>
</reference>